<evidence type="ECO:0000256" key="1">
    <source>
        <dbReference type="ARBA" id="ARBA00005534"/>
    </source>
</evidence>
<gene>
    <name evidence="2" type="ORF">DLD82_12810</name>
</gene>
<dbReference type="InterPro" id="IPR001602">
    <property type="entry name" value="UPF0047_YjbQ-like"/>
</dbReference>
<dbReference type="Pfam" id="PF01894">
    <property type="entry name" value="YjbQ"/>
    <property type="match status" value="1"/>
</dbReference>
<evidence type="ECO:0000313" key="2">
    <source>
        <dbReference type="EMBL" id="PWR71894.1"/>
    </source>
</evidence>
<dbReference type="SUPFAM" id="SSF111038">
    <property type="entry name" value="YjbQ-like"/>
    <property type="match status" value="1"/>
</dbReference>
<protein>
    <recommendedName>
        <fullName evidence="4">Secondary thiamine-phosphate synthase enzyme</fullName>
    </recommendedName>
</protein>
<dbReference type="Proteomes" id="UP000245934">
    <property type="component" value="Unassembled WGS sequence"/>
</dbReference>
<comment type="caution">
    <text evidence="2">The sequence shown here is derived from an EMBL/GenBank/DDBJ whole genome shotgun (WGS) entry which is preliminary data.</text>
</comment>
<comment type="similarity">
    <text evidence="1">Belongs to the UPF0047 family.</text>
</comment>
<reference evidence="2 3" key="1">
    <citation type="submission" date="2018-05" db="EMBL/GenBank/DDBJ databases">
        <title>Draft genome of Methanospirillum stamsii Pt1.</title>
        <authorList>
            <person name="Dueholm M.S."/>
            <person name="Nielsen P.H."/>
            <person name="Bakmann L.F."/>
            <person name="Otzen D.E."/>
        </authorList>
    </citation>
    <scope>NUCLEOTIDE SEQUENCE [LARGE SCALE GENOMIC DNA]</scope>
    <source>
        <strain evidence="2 3">Pt1</strain>
    </source>
</reference>
<dbReference type="NCBIfam" id="TIGR00149">
    <property type="entry name" value="TIGR00149_YjbQ"/>
    <property type="match status" value="1"/>
</dbReference>
<dbReference type="Gene3D" id="2.60.120.460">
    <property type="entry name" value="YjbQ-like"/>
    <property type="match status" value="1"/>
</dbReference>
<name>A0A2V2MUP0_9EURY</name>
<dbReference type="InterPro" id="IPR035917">
    <property type="entry name" value="YjbQ-like_sf"/>
</dbReference>
<dbReference type="AlphaFoldDB" id="A0A2V2MUP0"/>
<dbReference type="EMBL" id="QGMZ01000028">
    <property type="protein sequence ID" value="PWR71894.1"/>
    <property type="molecule type" value="Genomic_DNA"/>
</dbReference>
<evidence type="ECO:0008006" key="4">
    <source>
        <dbReference type="Google" id="ProtNLM"/>
    </source>
</evidence>
<dbReference type="PANTHER" id="PTHR30615">
    <property type="entry name" value="UNCHARACTERIZED PROTEIN YJBQ-RELATED"/>
    <property type="match status" value="1"/>
</dbReference>
<proteinExistence type="inferred from homology"/>
<dbReference type="PANTHER" id="PTHR30615:SF8">
    <property type="entry name" value="UPF0047 PROTEIN C4A8.02C"/>
    <property type="match status" value="1"/>
</dbReference>
<keyword evidence="3" id="KW-1185">Reference proteome</keyword>
<dbReference type="RefSeq" id="WP_109941526.1">
    <property type="nucleotide sequence ID" value="NZ_CP176366.1"/>
</dbReference>
<accession>A0A2V2MUP0</accession>
<organism evidence="2 3">
    <name type="scientific">Methanospirillum stamsii</name>
    <dbReference type="NCBI Taxonomy" id="1277351"/>
    <lineage>
        <taxon>Archaea</taxon>
        <taxon>Methanobacteriati</taxon>
        <taxon>Methanobacteriota</taxon>
        <taxon>Stenosarchaea group</taxon>
        <taxon>Methanomicrobia</taxon>
        <taxon>Methanomicrobiales</taxon>
        <taxon>Methanospirillaceae</taxon>
        <taxon>Methanospirillum</taxon>
    </lineage>
</organism>
<dbReference type="PIRSF" id="PIRSF004681">
    <property type="entry name" value="UCP004681"/>
    <property type="match status" value="1"/>
</dbReference>
<sequence length="133" mass="14632">MKWIRIQVKTNSRTELIDITHRISEEVTRSGIQNGICSVFMQHTTAGLTINENADPDVKRDILVGLARLVPASGDYLHAEGNSDAHIKASLMGFSLPVPVIDGRLALGTWQGMYFCEFDGPRDRHVLVGVSGE</sequence>
<evidence type="ECO:0000313" key="3">
    <source>
        <dbReference type="Proteomes" id="UP000245934"/>
    </source>
</evidence>
<dbReference type="OrthoDB" id="6663at2157"/>
<dbReference type="GeneID" id="97610108"/>